<reference evidence="2 3" key="1">
    <citation type="submission" date="2018-11" db="EMBL/GenBank/DDBJ databases">
        <title>Microbial catabolism of amino acid.</title>
        <authorList>
            <person name="Hibi M."/>
            <person name="Ogawa J."/>
        </authorList>
    </citation>
    <scope>NUCLEOTIDE SEQUENCE [LARGE SCALE GENOMIC DNA]</scope>
    <source>
        <strain evidence="2 3">C31-06</strain>
    </source>
</reference>
<organism evidence="2 3">
    <name type="scientific">Rhodococcus wratislaviensis</name>
    <name type="common">Tsukamurella wratislaviensis</name>
    <dbReference type="NCBI Taxonomy" id="44752"/>
    <lineage>
        <taxon>Bacteria</taxon>
        <taxon>Bacillati</taxon>
        <taxon>Actinomycetota</taxon>
        <taxon>Actinomycetes</taxon>
        <taxon>Mycobacteriales</taxon>
        <taxon>Nocardiaceae</taxon>
        <taxon>Rhodococcus</taxon>
    </lineage>
</organism>
<comment type="caution">
    <text evidence="2">The sequence shown here is derived from an EMBL/GenBank/DDBJ whole genome shotgun (WGS) entry which is preliminary data.</text>
</comment>
<dbReference type="AlphaFoldDB" id="A0A402CFY4"/>
<feature type="compositionally biased region" description="Basic residues" evidence="1">
    <location>
        <begin position="13"/>
        <end position="23"/>
    </location>
</feature>
<evidence type="ECO:0000313" key="3">
    <source>
        <dbReference type="Proteomes" id="UP000287519"/>
    </source>
</evidence>
<keyword evidence="3" id="KW-1185">Reference proteome</keyword>
<sequence>MDLGVHGPPSSSRRLRRTGRLPVHRPTETTARHVVDCFHA</sequence>
<name>A0A402CFY4_RHOWR</name>
<evidence type="ECO:0000313" key="2">
    <source>
        <dbReference type="EMBL" id="GCE42449.1"/>
    </source>
</evidence>
<feature type="region of interest" description="Disordered" evidence="1">
    <location>
        <begin position="1"/>
        <end position="27"/>
    </location>
</feature>
<dbReference type="EMBL" id="BHYM01000057">
    <property type="protein sequence ID" value="GCE42449.1"/>
    <property type="molecule type" value="Genomic_DNA"/>
</dbReference>
<accession>A0A402CFY4</accession>
<evidence type="ECO:0000256" key="1">
    <source>
        <dbReference type="SAM" id="MobiDB-lite"/>
    </source>
</evidence>
<proteinExistence type="predicted"/>
<gene>
    <name evidence="2" type="ORF">Rhow_006388</name>
</gene>
<dbReference type="Proteomes" id="UP000287519">
    <property type="component" value="Unassembled WGS sequence"/>
</dbReference>
<protein>
    <submittedName>
        <fullName evidence="2">Uncharacterized protein</fullName>
    </submittedName>
</protein>